<dbReference type="InterPro" id="IPR027417">
    <property type="entry name" value="P-loop_NTPase"/>
</dbReference>
<evidence type="ECO:0000313" key="8">
    <source>
        <dbReference type="Proteomes" id="UP001632038"/>
    </source>
</evidence>
<feature type="domain" description="NB-ARC" evidence="5">
    <location>
        <begin position="143"/>
        <end position="314"/>
    </location>
</feature>
<dbReference type="PANTHER" id="PTHR36766:SF70">
    <property type="entry name" value="DISEASE RESISTANCE PROTEIN RGA4"/>
    <property type="match status" value="1"/>
</dbReference>
<keyword evidence="2" id="KW-0547">Nucleotide-binding</keyword>
<keyword evidence="1" id="KW-0677">Repeat</keyword>
<dbReference type="Gene3D" id="3.40.50.300">
    <property type="entry name" value="P-loop containing nucleotide triphosphate hydrolases"/>
    <property type="match status" value="1"/>
</dbReference>
<dbReference type="AlphaFoldDB" id="A0ABD3DL68"/>
<sequence length="333" mass="37495">MADAAVGAIIQVLLQDLLTLSKKEIGLVRHFTDDLKKLQKTFSMVNGFLNDAEKKQVTNDAVKIWLTELEDLAFDADNVIDEINYRLLSKKVGATTKYKRVKRKVKQEILGSKILLPKLPFMQHLRAGQTDSFSVEPIFLGREEDMSSIVDTLIKAEQKLSVLPIVGMGGQGKTMLARKVFNHEHIESHFGDNRVWVHVPRIFDDVLLKRILTSIKEESHVGHGNRAALLKMLQKELGAKKYLLLLDDVWNEDREKWDDFERSLLGISSATGNCMIVTTRSESVASIVGPLRVHKLKGLSKDDCWSIIKAKAFGEGDNYPLEFEAIGETVAEK</sequence>
<dbReference type="PRINTS" id="PR00364">
    <property type="entry name" value="DISEASERSIST"/>
</dbReference>
<evidence type="ECO:0000256" key="1">
    <source>
        <dbReference type="ARBA" id="ARBA00022737"/>
    </source>
</evidence>
<proteinExistence type="predicted"/>
<dbReference type="SUPFAM" id="SSF52540">
    <property type="entry name" value="P-loop containing nucleoside triphosphate hydrolases"/>
    <property type="match status" value="1"/>
</dbReference>
<dbReference type="Pfam" id="PF00931">
    <property type="entry name" value="NB-ARC"/>
    <property type="match status" value="1"/>
</dbReference>
<protein>
    <recommendedName>
        <fullName evidence="9">Disease resistance protein RGA3</fullName>
    </recommendedName>
</protein>
<dbReference type="InterPro" id="IPR002182">
    <property type="entry name" value="NB-ARC"/>
</dbReference>
<evidence type="ECO:0000313" key="7">
    <source>
        <dbReference type="EMBL" id="KAL3641620.1"/>
    </source>
</evidence>
<dbReference type="EMBL" id="JAVIJP010000016">
    <property type="protein sequence ID" value="KAL3641620.1"/>
    <property type="molecule type" value="Genomic_DNA"/>
</dbReference>
<dbReference type="GO" id="GO:0005524">
    <property type="term" value="F:ATP binding"/>
    <property type="evidence" value="ECO:0007669"/>
    <property type="project" value="UniProtKB-KW"/>
</dbReference>
<accession>A0ABD3DL68</accession>
<keyword evidence="8" id="KW-1185">Reference proteome</keyword>
<dbReference type="Proteomes" id="UP001632038">
    <property type="component" value="Unassembled WGS sequence"/>
</dbReference>
<comment type="caution">
    <text evidence="7">The sequence shown here is derived from an EMBL/GenBank/DDBJ whole genome shotgun (WGS) entry which is preliminary data.</text>
</comment>
<evidence type="ECO:0000256" key="4">
    <source>
        <dbReference type="ARBA" id="ARBA00022840"/>
    </source>
</evidence>
<reference evidence="8" key="1">
    <citation type="journal article" date="2024" name="IScience">
        <title>Strigolactones Initiate the Formation of Haustorium-like Structures in Castilleja.</title>
        <authorList>
            <person name="Buerger M."/>
            <person name="Peterson D."/>
            <person name="Chory J."/>
        </authorList>
    </citation>
    <scope>NUCLEOTIDE SEQUENCE [LARGE SCALE GENOMIC DNA]</scope>
</reference>
<evidence type="ECO:0000256" key="2">
    <source>
        <dbReference type="ARBA" id="ARBA00022741"/>
    </source>
</evidence>
<dbReference type="Gene3D" id="1.20.5.4130">
    <property type="match status" value="1"/>
</dbReference>
<organism evidence="7 8">
    <name type="scientific">Castilleja foliolosa</name>
    <dbReference type="NCBI Taxonomy" id="1961234"/>
    <lineage>
        <taxon>Eukaryota</taxon>
        <taxon>Viridiplantae</taxon>
        <taxon>Streptophyta</taxon>
        <taxon>Embryophyta</taxon>
        <taxon>Tracheophyta</taxon>
        <taxon>Spermatophyta</taxon>
        <taxon>Magnoliopsida</taxon>
        <taxon>eudicotyledons</taxon>
        <taxon>Gunneridae</taxon>
        <taxon>Pentapetalae</taxon>
        <taxon>asterids</taxon>
        <taxon>lamiids</taxon>
        <taxon>Lamiales</taxon>
        <taxon>Orobanchaceae</taxon>
        <taxon>Pedicularideae</taxon>
        <taxon>Castillejinae</taxon>
        <taxon>Castilleja</taxon>
    </lineage>
</organism>
<evidence type="ECO:0008006" key="9">
    <source>
        <dbReference type="Google" id="ProtNLM"/>
    </source>
</evidence>
<keyword evidence="3" id="KW-0611">Plant defense</keyword>
<feature type="domain" description="Disease resistance N-terminal" evidence="6">
    <location>
        <begin position="10"/>
        <end position="96"/>
    </location>
</feature>
<dbReference type="InterPro" id="IPR041118">
    <property type="entry name" value="Rx_N"/>
</dbReference>
<evidence type="ECO:0000259" key="5">
    <source>
        <dbReference type="Pfam" id="PF00931"/>
    </source>
</evidence>
<evidence type="ECO:0000259" key="6">
    <source>
        <dbReference type="Pfam" id="PF18052"/>
    </source>
</evidence>
<dbReference type="GO" id="GO:0006952">
    <property type="term" value="P:defense response"/>
    <property type="evidence" value="ECO:0007669"/>
    <property type="project" value="UniProtKB-KW"/>
</dbReference>
<gene>
    <name evidence="7" type="ORF">CASFOL_012435</name>
</gene>
<name>A0ABD3DL68_9LAMI</name>
<dbReference type="Pfam" id="PF18052">
    <property type="entry name" value="Rx_N"/>
    <property type="match status" value="1"/>
</dbReference>
<keyword evidence="4" id="KW-0067">ATP-binding</keyword>
<dbReference type="PANTHER" id="PTHR36766">
    <property type="entry name" value="PLANT BROAD-SPECTRUM MILDEW RESISTANCE PROTEIN RPW8"/>
    <property type="match status" value="1"/>
</dbReference>
<evidence type="ECO:0000256" key="3">
    <source>
        <dbReference type="ARBA" id="ARBA00022821"/>
    </source>
</evidence>